<evidence type="ECO:0000313" key="4">
    <source>
        <dbReference type="Proteomes" id="UP000822688"/>
    </source>
</evidence>
<sequence length="55" mass="6310">MNMHLFWLLFTTVLRDCRSPGLFFLNTAFKFILCMVEAGAGANDSQLQVHFLMIV</sequence>
<feature type="chain" id="PRO_5036274587" evidence="1">
    <location>
        <begin position="20"/>
        <end position="55"/>
    </location>
</feature>
<dbReference type="AlphaFoldDB" id="A0A8T0JCK8"/>
<keyword evidence="4" id="KW-1185">Reference proteome</keyword>
<organism evidence="3 4">
    <name type="scientific">Ceratodon purpureus</name>
    <name type="common">Fire moss</name>
    <name type="synonym">Dicranum purpureum</name>
    <dbReference type="NCBI Taxonomy" id="3225"/>
    <lineage>
        <taxon>Eukaryota</taxon>
        <taxon>Viridiplantae</taxon>
        <taxon>Streptophyta</taxon>
        <taxon>Embryophyta</taxon>
        <taxon>Bryophyta</taxon>
        <taxon>Bryophytina</taxon>
        <taxon>Bryopsida</taxon>
        <taxon>Dicranidae</taxon>
        <taxon>Pseudoditrichales</taxon>
        <taxon>Ditrichaceae</taxon>
        <taxon>Ceratodon</taxon>
    </lineage>
</organism>
<dbReference type="Proteomes" id="UP000822688">
    <property type="component" value="Chromosome 1"/>
</dbReference>
<evidence type="ECO:0000256" key="1">
    <source>
        <dbReference type="SAM" id="SignalP"/>
    </source>
</evidence>
<feature type="signal peptide" evidence="1">
    <location>
        <begin position="1"/>
        <end position="19"/>
    </location>
</feature>
<dbReference type="EMBL" id="CM026421">
    <property type="protein sequence ID" value="KAG0592438.1"/>
    <property type="molecule type" value="Genomic_DNA"/>
</dbReference>
<comment type="caution">
    <text evidence="3">The sequence shown here is derived from an EMBL/GenBank/DDBJ whole genome shotgun (WGS) entry which is preliminary data.</text>
</comment>
<name>A0A8T0JCK8_CERPU</name>
<accession>A0A8T0JCK8</accession>
<protein>
    <submittedName>
        <fullName evidence="3">Uncharacterized protein</fullName>
    </submittedName>
</protein>
<evidence type="ECO:0000313" key="3">
    <source>
        <dbReference type="EMBL" id="KAG0592441.1"/>
    </source>
</evidence>
<gene>
    <name evidence="2" type="ORF">KC19_1G251700</name>
    <name evidence="3" type="ORF">KC19_1G252000</name>
</gene>
<dbReference type="EMBL" id="CM026421">
    <property type="protein sequence ID" value="KAG0592441.1"/>
    <property type="molecule type" value="Genomic_DNA"/>
</dbReference>
<keyword evidence="1" id="KW-0732">Signal</keyword>
<proteinExistence type="predicted"/>
<reference evidence="3" key="1">
    <citation type="submission" date="2020-06" db="EMBL/GenBank/DDBJ databases">
        <title>WGS assembly of Ceratodon purpureus strain R40.</title>
        <authorList>
            <person name="Carey S.B."/>
            <person name="Jenkins J."/>
            <person name="Shu S."/>
            <person name="Lovell J.T."/>
            <person name="Sreedasyam A."/>
            <person name="Maumus F."/>
            <person name="Tiley G.P."/>
            <person name="Fernandez-Pozo N."/>
            <person name="Barry K."/>
            <person name="Chen C."/>
            <person name="Wang M."/>
            <person name="Lipzen A."/>
            <person name="Daum C."/>
            <person name="Saski C.A."/>
            <person name="Payton A.C."/>
            <person name="Mcbreen J.C."/>
            <person name="Conrad R.E."/>
            <person name="Kollar L.M."/>
            <person name="Olsson S."/>
            <person name="Huttunen S."/>
            <person name="Landis J.B."/>
            <person name="Wickett N.J."/>
            <person name="Johnson M.G."/>
            <person name="Rensing S.A."/>
            <person name="Grimwood J."/>
            <person name="Schmutz J."/>
            <person name="Mcdaniel S.F."/>
        </authorList>
    </citation>
    <scope>NUCLEOTIDE SEQUENCE</scope>
    <source>
        <strain evidence="3">R40</strain>
    </source>
</reference>
<evidence type="ECO:0000313" key="2">
    <source>
        <dbReference type="EMBL" id="KAG0592438.1"/>
    </source>
</evidence>